<dbReference type="EMBL" id="APAU02000040">
    <property type="protein sequence ID" value="EUB59685.1"/>
    <property type="molecule type" value="Genomic_DNA"/>
</dbReference>
<dbReference type="GeneID" id="36341162"/>
<reference evidence="1 2" key="1">
    <citation type="journal article" date="2013" name="Nat. Genet.">
        <title>The genome of the hydatid tapeworm Echinococcus granulosus.</title>
        <authorList>
            <person name="Zheng H."/>
            <person name="Zhang W."/>
            <person name="Zhang L."/>
            <person name="Zhang Z."/>
            <person name="Li J."/>
            <person name="Lu G."/>
            <person name="Zhu Y."/>
            <person name="Wang Y."/>
            <person name="Huang Y."/>
            <person name="Liu J."/>
            <person name="Kang H."/>
            <person name="Chen J."/>
            <person name="Wang L."/>
            <person name="Chen A."/>
            <person name="Yu S."/>
            <person name="Gao Z."/>
            <person name="Jin L."/>
            <person name="Gu W."/>
            <person name="Wang Z."/>
            <person name="Zhao L."/>
            <person name="Shi B."/>
            <person name="Wen H."/>
            <person name="Lin R."/>
            <person name="Jones M.K."/>
            <person name="Brejova B."/>
            <person name="Vinar T."/>
            <person name="Zhao G."/>
            <person name="McManus D.P."/>
            <person name="Chen Z."/>
            <person name="Zhou Y."/>
            <person name="Wang S."/>
        </authorList>
    </citation>
    <scope>NUCLEOTIDE SEQUENCE [LARGE SCALE GENOMIC DNA]</scope>
</reference>
<gene>
    <name evidence="1" type="ORF">EGR_05447</name>
</gene>
<name>W6UE43_ECHGR</name>
<sequence>MGADGEYEQEVQWKSTQTENVLLTVDKGTQTVEEYEVPVYPDVTDNADATRLKEWIEELFKLKLPRKASSAPRSGDAMHAMLKLSSARHLMEWRTA</sequence>
<protein>
    <submittedName>
        <fullName evidence="1">Uncharacterized protein</fullName>
    </submittedName>
</protein>
<dbReference type="AlphaFoldDB" id="W6UE43"/>
<dbReference type="KEGG" id="egl:EGR_05447"/>
<keyword evidence="2" id="KW-1185">Reference proteome</keyword>
<dbReference type="RefSeq" id="XP_024350881.1">
    <property type="nucleotide sequence ID" value="XM_024494696.1"/>
</dbReference>
<evidence type="ECO:0000313" key="1">
    <source>
        <dbReference type="EMBL" id="EUB59685.1"/>
    </source>
</evidence>
<organism evidence="1 2">
    <name type="scientific">Echinococcus granulosus</name>
    <name type="common">Hydatid tapeworm</name>
    <dbReference type="NCBI Taxonomy" id="6210"/>
    <lineage>
        <taxon>Eukaryota</taxon>
        <taxon>Metazoa</taxon>
        <taxon>Spiralia</taxon>
        <taxon>Lophotrochozoa</taxon>
        <taxon>Platyhelminthes</taxon>
        <taxon>Cestoda</taxon>
        <taxon>Eucestoda</taxon>
        <taxon>Cyclophyllidea</taxon>
        <taxon>Taeniidae</taxon>
        <taxon>Echinococcus</taxon>
        <taxon>Echinococcus granulosus group</taxon>
    </lineage>
</organism>
<dbReference type="Proteomes" id="UP000019149">
    <property type="component" value="Unassembled WGS sequence"/>
</dbReference>
<comment type="caution">
    <text evidence="1">The sequence shown here is derived from an EMBL/GenBank/DDBJ whole genome shotgun (WGS) entry which is preliminary data.</text>
</comment>
<proteinExistence type="predicted"/>
<evidence type="ECO:0000313" key="2">
    <source>
        <dbReference type="Proteomes" id="UP000019149"/>
    </source>
</evidence>
<dbReference type="CTD" id="36341162"/>
<accession>W6UE43</accession>
<dbReference type="OrthoDB" id="6271167at2759"/>